<gene>
    <name evidence="3" type="ORF">ESW18_16595</name>
    <name evidence="2" type="ORF">LV84_03289</name>
</gene>
<feature type="transmembrane region" description="Helical" evidence="1">
    <location>
        <begin position="107"/>
        <end position="128"/>
    </location>
</feature>
<feature type="transmembrane region" description="Helical" evidence="1">
    <location>
        <begin position="7"/>
        <end position="30"/>
    </location>
</feature>
<keyword evidence="5" id="KW-1185">Reference proteome</keyword>
<dbReference type="EMBL" id="QKZU01000013">
    <property type="protein sequence ID" value="PZX53085.1"/>
    <property type="molecule type" value="Genomic_DNA"/>
</dbReference>
<organism evidence="2 4">
    <name type="scientific">Algoriphagus ratkowskyi</name>
    <dbReference type="NCBI Taxonomy" id="57028"/>
    <lineage>
        <taxon>Bacteria</taxon>
        <taxon>Pseudomonadati</taxon>
        <taxon>Bacteroidota</taxon>
        <taxon>Cytophagia</taxon>
        <taxon>Cytophagales</taxon>
        <taxon>Cyclobacteriaceae</taxon>
        <taxon>Algoriphagus</taxon>
    </lineage>
</organism>
<accession>A0A2W7RQJ5</accession>
<proteinExistence type="predicted"/>
<dbReference type="AlphaFoldDB" id="A0A2W7RQJ5"/>
<feature type="transmembrane region" description="Helical" evidence="1">
    <location>
        <begin position="68"/>
        <end position="87"/>
    </location>
</feature>
<sequence>MKIKNKTLTYGFIAAGLMNIGGVLTFSRFFTNSSISEFDPVVMSNFGLLMILVWGLAYIAIAKDFEKVRWLVAVFAIEKLIYGIVWAKWLLNNDLSEVYAQDAMAGIFYTIYGANDWIFFLFFSYVFLRTMSKRNEFYN</sequence>
<dbReference type="RefSeq" id="WP_086502585.1">
    <property type="nucleotide sequence ID" value="NZ_MSSV01000017.1"/>
</dbReference>
<keyword evidence="1" id="KW-0812">Transmembrane</keyword>
<keyword evidence="1" id="KW-0472">Membrane</keyword>
<comment type="caution">
    <text evidence="2">The sequence shown here is derived from an EMBL/GenBank/DDBJ whole genome shotgun (WGS) entry which is preliminary data.</text>
</comment>
<name>A0A2W7RQJ5_9BACT</name>
<protein>
    <submittedName>
        <fullName evidence="2">Uncharacterized protein</fullName>
    </submittedName>
</protein>
<evidence type="ECO:0000313" key="3">
    <source>
        <dbReference type="EMBL" id="TXD76365.1"/>
    </source>
</evidence>
<dbReference type="Proteomes" id="UP000249115">
    <property type="component" value="Unassembled WGS sequence"/>
</dbReference>
<evidence type="ECO:0000256" key="1">
    <source>
        <dbReference type="SAM" id="Phobius"/>
    </source>
</evidence>
<dbReference type="EMBL" id="VORV01000012">
    <property type="protein sequence ID" value="TXD76365.1"/>
    <property type="molecule type" value="Genomic_DNA"/>
</dbReference>
<reference evidence="2 4" key="1">
    <citation type="submission" date="2018-06" db="EMBL/GenBank/DDBJ databases">
        <title>Genomic Encyclopedia of Archaeal and Bacterial Type Strains, Phase II (KMG-II): from individual species to whole genera.</title>
        <authorList>
            <person name="Goeker M."/>
        </authorList>
    </citation>
    <scope>NUCLEOTIDE SEQUENCE [LARGE SCALE GENOMIC DNA]</scope>
    <source>
        <strain evidence="2 4">DSM 22686</strain>
    </source>
</reference>
<reference evidence="3 5" key="2">
    <citation type="submission" date="2019-08" db="EMBL/GenBank/DDBJ databases">
        <title>Genome of Algoriphagus ratkowskyi IC026.</title>
        <authorList>
            <person name="Bowman J.P."/>
        </authorList>
    </citation>
    <scope>NUCLEOTIDE SEQUENCE [LARGE SCALE GENOMIC DNA]</scope>
    <source>
        <strain evidence="3 5">IC026</strain>
    </source>
</reference>
<keyword evidence="1" id="KW-1133">Transmembrane helix</keyword>
<dbReference type="OrthoDB" id="7433042at2"/>
<dbReference type="Proteomes" id="UP000321927">
    <property type="component" value="Unassembled WGS sequence"/>
</dbReference>
<feature type="transmembrane region" description="Helical" evidence="1">
    <location>
        <begin position="42"/>
        <end position="61"/>
    </location>
</feature>
<evidence type="ECO:0000313" key="4">
    <source>
        <dbReference type="Proteomes" id="UP000249115"/>
    </source>
</evidence>
<evidence type="ECO:0000313" key="5">
    <source>
        <dbReference type="Proteomes" id="UP000321927"/>
    </source>
</evidence>
<evidence type="ECO:0000313" key="2">
    <source>
        <dbReference type="EMBL" id="PZX53085.1"/>
    </source>
</evidence>